<dbReference type="AlphaFoldDB" id="A0AB38R6C8"/>
<sequence length="66" mass="7364">MYYLGLFISIVGILGAIYTLRLREKGGDLHTSRVLLIIFCGVVILGNMFMTIELLPDFVSSILSKK</sequence>
<evidence type="ECO:0000256" key="1">
    <source>
        <dbReference type="SAM" id="Phobius"/>
    </source>
</evidence>
<evidence type="ECO:0000313" key="2">
    <source>
        <dbReference type="EMBL" id="UOE78415.1"/>
    </source>
</evidence>
<feature type="transmembrane region" description="Helical" evidence="1">
    <location>
        <begin position="34"/>
        <end position="55"/>
    </location>
</feature>
<feature type="transmembrane region" description="Helical" evidence="1">
    <location>
        <begin position="6"/>
        <end position="22"/>
    </location>
</feature>
<dbReference type="EMBL" id="CP063416">
    <property type="protein sequence ID" value="UOE78415.1"/>
    <property type="molecule type" value="Genomic_DNA"/>
</dbReference>
<gene>
    <name evidence="2" type="ORF">IMI45_20165</name>
</gene>
<geneLocation type="plasmid" evidence="2 3">
    <name>unnamed2</name>
</geneLocation>
<name>A0AB38R6C8_PARTM</name>
<proteinExistence type="predicted"/>
<accession>A0AB38R6C8</accession>
<protein>
    <submittedName>
        <fullName evidence="2">Uncharacterized protein</fullName>
    </submittedName>
</protein>
<evidence type="ECO:0000313" key="3">
    <source>
        <dbReference type="Proteomes" id="UP001058458"/>
    </source>
</evidence>
<keyword evidence="2" id="KW-0614">Plasmid</keyword>
<organism evidence="2 3">
    <name type="scientific">Parageobacillus thermoglucosidasius</name>
    <name type="common">Geobacillus thermoglucosidasius</name>
    <dbReference type="NCBI Taxonomy" id="1426"/>
    <lineage>
        <taxon>Bacteria</taxon>
        <taxon>Bacillati</taxon>
        <taxon>Bacillota</taxon>
        <taxon>Bacilli</taxon>
        <taxon>Bacillales</taxon>
        <taxon>Anoxybacillaceae</taxon>
        <taxon>Parageobacillus</taxon>
    </lineage>
</organism>
<keyword evidence="1" id="KW-0812">Transmembrane</keyword>
<reference evidence="2" key="1">
    <citation type="submission" date="2020-10" db="EMBL/GenBank/DDBJ databases">
        <authorList>
            <person name="Delgado J.A."/>
            <person name="Gonzalez J.M."/>
        </authorList>
    </citation>
    <scope>NUCLEOTIDE SEQUENCE</scope>
    <source>
        <strain evidence="2">23.6</strain>
        <plasmid evidence="2">unnamed2</plasmid>
    </source>
</reference>
<keyword evidence="1" id="KW-1133">Transmembrane helix</keyword>
<dbReference type="Proteomes" id="UP001058458">
    <property type="component" value="Plasmid unnamed2"/>
</dbReference>
<keyword evidence="1" id="KW-0472">Membrane</keyword>
<dbReference type="RefSeq" id="WP_256835524.1">
    <property type="nucleotide sequence ID" value="NZ_CP063416.1"/>
</dbReference>